<dbReference type="InterPro" id="IPR029044">
    <property type="entry name" value="Nucleotide-diphossugar_trans"/>
</dbReference>
<dbReference type="PANTHER" id="PTHR46390:SF1">
    <property type="entry name" value="MANNOSE-1-PHOSPHATE GUANYLYLTRANSFERASE"/>
    <property type="match status" value="1"/>
</dbReference>
<dbReference type="Pfam" id="PF00483">
    <property type="entry name" value="NTP_transferase"/>
    <property type="match status" value="1"/>
</dbReference>
<dbReference type="Proteomes" id="UP001370348">
    <property type="component" value="Chromosome"/>
</dbReference>
<evidence type="ECO:0000313" key="4">
    <source>
        <dbReference type="Proteomes" id="UP001370348"/>
    </source>
</evidence>
<organism evidence="3 4">
    <name type="scientific">Pendulispora albinea</name>
    <dbReference type="NCBI Taxonomy" id="2741071"/>
    <lineage>
        <taxon>Bacteria</taxon>
        <taxon>Pseudomonadati</taxon>
        <taxon>Myxococcota</taxon>
        <taxon>Myxococcia</taxon>
        <taxon>Myxococcales</taxon>
        <taxon>Sorangiineae</taxon>
        <taxon>Pendulisporaceae</taxon>
        <taxon>Pendulispora</taxon>
    </lineage>
</organism>
<dbReference type="SUPFAM" id="SSF159283">
    <property type="entry name" value="Guanosine diphospho-D-mannose pyrophosphorylase/mannose-6-phosphate isomerase linker domain"/>
    <property type="match status" value="1"/>
</dbReference>
<dbReference type="Gene3D" id="3.90.550.10">
    <property type="entry name" value="Spore Coat Polysaccharide Biosynthesis Protein SpsA, Chain A"/>
    <property type="match status" value="1"/>
</dbReference>
<dbReference type="SUPFAM" id="SSF53448">
    <property type="entry name" value="Nucleotide-diphospho-sugar transferases"/>
    <property type="match status" value="1"/>
</dbReference>
<keyword evidence="3" id="KW-0808">Transferase</keyword>
<protein>
    <submittedName>
        <fullName evidence="3">NTP transferase domain-containing protein</fullName>
    </submittedName>
</protein>
<dbReference type="EMBL" id="CP089984">
    <property type="protein sequence ID" value="WXB16681.1"/>
    <property type="molecule type" value="Genomic_DNA"/>
</dbReference>
<dbReference type="InterPro" id="IPR049577">
    <property type="entry name" value="GMPP_N"/>
</dbReference>
<evidence type="ECO:0000259" key="2">
    <source>
        <dbReference type="Pfam" id="PF22640"/>
    </source>
</evidence>
<dbReference type="Pfam" id="PF22640">
    <property type="entry name" value="ManC_GMP_beta-helix"/>
    <property type="match status" value="1"/>
</dbReference>
<dbReference type="InterPro" id="IPR005835">
    <property type="entry name" value="NTP_transferase_dom"/>
</dbReference>
<accession>A0ABZ2M3T2</accession>
<feature type="domain" description="Nucleotidyl transferase" evidence="1">
    <location>
        <begin position="7"/>
        <end position="302"/>
    </location>
</feature>
<dbReference type="InterPro" id="IPR051161">
    <property type="entry name" value="Mannose-6P_isomerase_type2"/>
</dbReference>
<gene>
    <name evidence="3" type="ORF">LZC94_05235</name>
</gene>
<name>A0ABZ2M3T2_9BACT</name>
<dbReference type="CDD" id="cd02509">
    <property type="entry name" value="GDP-M1P_Guanylyltransferase"/>
    <property type="match status" value="1"/>
</dbReference>
<keyword evidence="4" id="KW-1185">Reference proteome</keyword>
<feature type="domain" description="MannoseP isomerase/GMP-like beta-helix" evidence="2">
    <location>
        <begin position="312"/>
        <end position="370"/>
    </location>
</feature>
<evidence type="ECO:0000313" key="3">
    <source>
        <dbReference type="EMBL" id="WXB16681.1"/>
    </source>
</evidence>
<dbReference type="GO" id="GO:0016740">
    <property type="term" value="F:transferase activity"/>
    <property type="evidence" value="ECO:0007669"/>
    <property type="project" value="UniProtKB-KW"/>
</dbReference>
<dbReference type="InterPro" id="IPR054566">
    <property type="entry name" value="ManC/GMP-like_b-helix"/>
</dbReference>
<dbReference type="PANTHER" id="PTHR46390">
    <property type="entry name" value="MANNOSE-1-PHOSPHATE GUANYLYLTRANSFERASE"/>
    <property type="match status" value="1"/>
</dbReference>
<sequence>MASNIYAVIMAGGAGTRFWPASRNHRPKQLLHLAGGGSSASNASSAANAAHANESLLAATVRRLAPLITPDRVYIATGAHLIEATAAAVPDVPRAQILAEPVPRNTAPCIGWAAATIARRDPEALIAVLPSDHFIVDEPAFRATLACALDGARRGHISTIGIVPTRPETGYGYIEIGGDLGPGLSSVVRFVEKPNRARAEEYVNGKKHLWNAGMFFFRASAMRKAIEAHLPALAEGLDRLDLAAKEGREVAALAEVFPNLPSISIDHGVMEKASDLAVTHGDFGWNDVGSWESAWELATKDAEGNALPEGAIAVDAHRNLVRDLRTDARGEKKVYALVGVNDLVLVETDDAFLVIPRERAQDVRTVVETLRSRGDKGRI</sequence>
<reference evidence="3 4" key="1">
    <citation type="submission" date="2021-12" db="EMBL/GenBank/DDBJ databases">
        <title>Discovery of the Pendulisporaceae a myxobacterial family with distinct sporulation behavior and unique specialized metabolism.</title>
        <authorList>
            <person name="Garcia R."/>
            <person name="Popoff A."/>
            <person name="Bader C.D."/>
            <person name="Loehr J."/>
            <person name="Walesch S."/>
            <person name="Walt C."/>
            <person name="Boldt J."/>
            <person name="Bunk B."/>
            <person name="Haeckl F.J.F.P.J."/>
            <person name="Gunesch A.P."/>
            <person name="Birkelbach J."/>
            <person name="Nuebel U."/>
            <person name="Pietschmann T."/>
            <person name="Bach T."/>
            <person name="Mueller R."/>
        </authorList>
    </citation>
    <scope>NUCLEOTIDE SEQUENCE [LARGE SCALE GENOMIC DNA]</scope>
    <source>
        <strain evidence="3 4">MSr11954</strain>
    </source>
</reference>
<evidence type="ECO:0000259" key="1">
    <source>
        <dbReference type="Pfam" id="PF00483"/>
    </source>
</evidence>
<proteinExistence type="predicted"/>
<dbReference type="RefSeq" id="WP_394826308.1">
    <property type="nucleotide sequence ID" value="NZ_CP089984.1"/>
</dbReference>